<dbReference type="EMBL" id="JAROKS010000007">
    <property type="protein sequence ID" value="KAK1802286.1"/>
    <property type="molecule type" value="Genomic_DNA"/>
</dbReference>
<dbReference type="AlphaFoldDB" id="A0AAD8ZPX1"/>
<comment type="caution">
    <text evidence="1">The sequence shown here is derived from an EMBL/GenBank/DDBJ whole genome shotgun (WGS) entry which is preliminary data.</text>
</comment>
<reference evidence="1" key="1">
    <citation type="submission" date="2023-03" db="EMBL/GenBank/DDBJ databases">
        <title>Electrophorus voltai genome.</title>
        <authorList>
            <person name="Bian C."/>
        </authorList>
    </citation>
    <scope>NUCLEOTIDE SEQUENCE</scope>
    <source>
        <strain evidence="1">CB-2022</strain>
        <tissue evidence="1">Muscle</tissue>
    </source>
</reference>
<dbReference type="Proteomes" id="UP001239994">
    <property type="component" value="Unassembled WGS sequence"/>
</dbReference>
<accession>A0AAD8ZPX1</accession>
<name>A0AAD8ZPX1_9TELE</name>
<gene>
    <name evidence="1" type="ORF">P4O66_021951</name>
</gene>
<keyword evidence="2" id="KW-1185">Reference proteome</keyword>
<organism evidence="1 2">
    <name type="scientific">Electrophorus voltai</name>
    <dbReference type="NCBI Taxonomy" id="2609070"/>
    <lineage>
        <taxon>Eukaryota</taxon>
        <taxon>Metazoa</taxon>
        <taxon>Chordata</taxon>
        <taxon>Craniata</taxon>
        <taxon>Vertebrata</taxon>
        <taxon>Euteleostomi</taxon>
        <taxon>Actinopterygii</taxon>
        <taxon>Neopterygii</taxon>
        <taxon>Teleostei</taxon>
        <taxon>Ostariophysi</taxon>
        <taxon>Gymnotiformes</taxon>
        <taxon>Gymnotoidei</taxon>
        <taxon>Gymnotidae</taxon>
        <taxon>Electrophorus</taxon>
    </lineage>
</organism>
<evidence type="ECO:0000313" key="1">
    <source>
        <dbReference type="EMBL" id="KAK1802286.1"/>
    </source>
</evidence>
<proteinExistence type="predicted"/>
<evidence type="ECO:0000313" key="2">
    <source>
        <dbReference type="Proteomes" id="UP001239994"/>
    </source>
</evidence>
<feature type="non-terminal residue" evidence="1">
    <location>
        <position position="1"/>
    </location>
</feature>
<protein>
    <submittedName>
        <fullName evidence="1">Uncharacterized protein</fullName>
    </submittedName>
</protein>
<sequence>PIWPLVAQTPDGFPKRDASSAQSRLISGINGLTGAVVTAGCSSFLLVPFPVDSATPTLVPGALLCYLWRSGGGQPAWTYAGEKKEEKRKTSVKTTMESDTVVLEWFLEQIRASPSGLPVKAGLNTVSPRLLYSSLFPAKPSRFRPVQMPSCSQTLSIAPTFGASRLGLPLSAKTPLSSVLISLSECGSPEPICGFLLLLARRRVRLDGRLDAGPSSVDGLLLCEGDESLVRCQMPAGVYCTASALSSLSSTLYTI</sequence>